<accession>A0A2A5S4H1</accession>
<organism evidence="1 2">
    <name type="scientific">Pseudolactococcus plantarum</name>
    <dbReference type="NCBI Taxonomy" id="1365"/>
    <lineage>
        <taxon>Bacteria</taxon>
        <taxon>Bacillati</taxon>
        <taxon>Bacillota</taxon>
        <taxon>Bacilli</taxon>
        <taxon>Lactobacillales</taxon>
        <taxon>Streptococcaceae</taxon>
        <taxon>Pseudolactococcus</taxon>
    </lineage>
</organism>
<dbReference type="EMBL" id="JXJX01000001">
    <property type="protein sequence ID" value="PCS08350.1"/>
    <property type="molecule type" value="Genomic_DNA"/>
</dbReference>
<evidence type="ECO:0008006" key="3">
    <source>
        <dbReference type="Google" id="ProtNLM"/>
    </source>
</evidence>
<gene>
    <name evidence="1" type="ORF">RU87_GL000173</name>
</gene>
<evidence type="ECO:0000313" key="2">
    <source>
        <dbReference type="Proteomes" id="UP000242246"/>
    </source>
</evidence>
<dbReference type="NCBIfam" id="NF041002">
    <property type="entry name" value="pilin_ComGF"/>
    <property type="match status" value="1"/>
</dbReference>
<reference evidence="1 2" key="1">
    <citation type="submission" date="2014-12" db="EMBL/GenBank/DDBJ databases">
        <title>Draft genome sequences of 10 type strains of Lactococcus.</title>
        <authorList>
            <person name="Sun Z."/>
            <person name="Zhong Z."/>
            <person name="Liu W."/>
            <person name="Zhang W."/>
            <person name="Zhang H."/>
        </authorList>
    </citation>
    <scope>NUCLEOTIDE SEQUENCE [LARGE SCALE GENOMIC DNA]</scope>
    <source>
        <strain evidence="1 2">DSM 20686</strain>
    </source>
</reference>
<dbReference type="Pfam" id="PF15980">
    <property type="entry name" value="ComGF"/>
    <property type="match status" value="1"/>
</dbReference>
<dbReference type="Proteomes" id="UP000242246">
    <property type="component" value="Unassembled WGS sequence"/>
</dbReference>
<name>A0A2A5S4H1_9LACT</name>
<sequence>METLVALFVISLSVLVMQGMTRIISQELDSIRKSDDREWQNFCNLLRRDFEGAKLDNVQDNFLYLMTANGVRRYGVKAGSDDFRKTNAGGQGYHPLIFGISSSVISAQQNIVAIRLIFRKGDERLFIYAFSSAK</sequence>
<dbReference type="InterPro" id="IPR016977">
    <property type="entry name" value="ComGF"/>
</dbReference>
<protein>
    <recommendedName>
        <fullName evidence="3">Competence protein ComGF</fullName>
    </recommendedName>
</protein>
<proteinExistence type="predicted"/>
<keyword evidence="2" id="KW-1185">Reference proteome</keyword>
<comment type="caution">
    <text evidence="1">The sequence shown here is derived from an EMBL/GenBank/DDBJ whole genome shotgun (WGS) entry which is preliminary data.</text>
</comment>
<dbReference type="STRING" id="1348632.GCA_001591745_00049"/>
<dbReference type="AlphaFoldDB" id="A0A2A5S4H1"/>
<evidence type="ECO:0000313" key="1">
    <source>
        <dbReference type="EMBL" id="PCS08350.1"/>
    </source>
</evidence>